<dbReference type="Proteomes" id="UP000053477">
    <property type="component" value="Unassembled WGS sequence"/>
</dbReference>
<proteinExistence type="predicted"/>
<dbReference type="STRING" id="27342.A0A0H2RH20"/>
<dbReference type="InParanoid" id="A0A0H2RH20"/>
<reference evidence="1 2" key="1">
    <citation type="submission" date="2015-04" db="EMBL/GenBank/DDBJ databases">
        <title>Complete genome sequence of Schizopora paradoxa KUC8140, a cosmopolitan wood degrader in East Asia.</title>
        <authorList>
            <consortium name="DOE Joint Genome Institute"/>
            <person name="Min B."/>
            <person name="Park H."/>
            <person name="Jang Y."/>
            <person name="Kim J.-J."/>
            <person name="Kim K.H."/>
            <person name="Pangilinan J."/>
            <person name="Lipzen A."/>
            <person name="Riley R."/>
            <person name="Grigoriev I.V."/>
            <person name="Spatafora J.W."/>
            <person name="Choi I.-G."/>
        </authorList>
    </citation>
    <scope>NUCLEOTIDE SEQUENCE [LARGE SCALE GENOMIC DNA]</scope>
    <source>
        <strain evidence="1 2">KUC8140</strain>
    </source>
</reference>
<sequence length="131" mass="15255">YLPGSFDKAPRNPAEKMSSNYKAWEYLIYIFGLCPGLLHTILPDNYWENFCKLVVAMRILHQKAIKLSLLKKARTLIIDFVKNFELLYCEKKAERIHFCRQSIHALLHLCDEVIKLGPGSGHTQFTMERTI</sequence>
<dbReference type="PANTHER" id="PTHR46579:SF1">
    <property type="entry name" value="F5_8 TYPE C DOMAIN-CONTAINING PROTEIN"/>
    <property type="match status" value="1"/>
</dbReference>
<name>A0A0H2RH20_9AGAM</name>
<evidence type="ECO:0000313" key="1">
    <source>
        <dbReference type="EMBL" id="KLO11180.1"/>
    </source>
</evidence>
<feature type="non-terminal residue" evidence="1">
    <location>
        <position position="1"/>
    </location>
</feature>
<gene>
    <name evidence="1" type="ORF">SCHPADRAFT_807225</name>
</gene>
<evidence type="ECO:0000313" key="2">
    <source>
        <dbReference type="Proteomes" id="UP000053477"/>
    </source>
</evidence>
<dbReference type="OrthoDB" id="2669721at2759"/>
<protein>
    <submittedName>
        <fullName evidence="1">Uncharacterized protein</fullName>
    </submittedName>
</protein>
<dbReference type="EMBL" id="KQ086007">
    <property type="protein sequence ID" value="KLO11180.1"/>
    <property type="molecule type" value="Genomic_DNA"/>
</dbReference>
<organism evidence="1 2">
    <name type="scientific">Schizopora paradoxa</name>
    <dbReference type="NCBI Taxonomy" id="27342"/>
    <lineage>
        <taxon>Eukaryota</taxon>
        <taxon>Fungi</taxon>
        <taxon>Dikarya</taxon>
        <taxon>Basidiomycota</taxon>
        <taxon>Agaricomycotina</taxon>
        <taxon>Agaricomycetes</taxon>
        <taxon>Hymenochaetales</taxon>
        <taxon>Schizoporaceae</taxon>
        <taxon>Schizopora</taxon>
    </lineage>
</organism>
<keyword evidence="2" id="KW-1185">Reference proteome</keyword>
<dbReference type="AlphaFoldDB" id="A0A0H2RH20"/>
<dbReference type="PANTHER" id="PTHR46579">
    <property type="entry name" value="F5/8 TYPE C DOMAIN-CONTAINING PROTEIN-RELATED"/>
    <property type="match status" value="1"/>
</dbReference>
<accession>A0A0H2RH20</accession>
<feature type="non-terminal residue" evidence="1">
    <location>
        <position position="131"/>
    </location>
</feature>